<evidence type="ECO:0000313" key="8">
    <source>
        <dbReference type="Proteomes" id="UP000319257"/>
    </source>
</evidence>
<reference evidence="7 8" key="1">
    <citation type="submission" date="2019-06" db="EMBL/GenBank/DDBJ databases">
        <title>Draft genome sequence of the filamentous fungus Phialemoniopsis curvata isolated from diesel fuel.</title>
        <authorList>
            <person name="Varaljay V.A."/>
            <person name="Lyon W.J."/>
            <person name="Crouch A.L."/>
            <person name="Drake C.E."/>
            <person name="Hollomon J.M."/>
            <person name="Nadeau L.J."/>
            <person name="Nunn H.S."/>
            <person name="Stevenson B.S."/>
            <person name="Bojanowski C.L."/>
            <person name="Crookes-Goodson W.J."/>
        </authorList>
    </citation>
    <scope>NUCLEOTIDE SEQUENCE [LARGE SCALE GENOMIC DNA]</scope>
    <source>
        <strain evidence="7 8">D216</strain>
    </source>
</reference>
<comment type="caution">
    <text evidence="7">The sequence shown here is derived from an EMBL/GenBank/DDBJ whole genome shotgun (WGS) entry which is preliminary data.</text>
</comment>
<dbReference type="EMBL" id="SKBQ01000001">
    <property type="protein sequence ID" value="TPX15972.1"/>
    <property type="molecule type" value="Genomic_DNA"/>
</dbReference>
<keyword evidence="5" id="KW-0808">Transferase</keyword>
<evidence type="ECO:0000256" key="4">
    <source>
        <dbReference type="ARBA" id="ARBA00023180"/>
    </source>
</evidence>
<feature type="compositionally biased region" description="Gly residues" evidence="6">
    <location>
        <begin position="356"/>
        <end position="366"/>
    </location>
</feature>
<organism evidence="7 8">
    <name type="scientific">Thyridium curvatum</name>
    <dbReference type="NCBI Taxonomy" id="1093900"/>
    <lineage>
        <taxon>Eukaryota</taxon>
        <taxon>Fungi</taxon>
        <taxon>Dikarya</taxon>
        <taxon>Ascomycota</taxon>
        <taxon>Pezizomycotina</taxon>
        <taxon>Sordariomycetes</taxon>
        <taxon>Sordariomycetidae</taxon>
        <taxon>Thyridiales</taxon>
        <taxon>Thyridiaceae</taxon>
        <taxon>Thyridium</taxon>
    </lineage>
</organism>
<evidence type="ECO:0000256" key="1">
    <source>
        <dbReference type="ARBA" id="ARBA00004609"/>
    </source>
</evidence>
<keyword evidence="5" id="KW-0336">GPI-anchor</keyword>
<keyword evidence="4" id="KW-0325">Glycoprotein</keyword>
<evidence type="ECO:0000313" key="7">
    <source>
        <dbReference type="EMBL" id="TPX15972.1"/>
    </source>
</evidence>
<keyword evidence="5" id="KW-0449">Lipoprotein</keyword>
<comment type="function">
    <text evidence="5">Splits internally a 1,3-beta-glucan molecule and transfers the newly generated reducing end (the donor) to the non-reducing end of another 1,3-beta-glucan molecule (the acceptor) forming a 1,3-beta linkage, resulting in the elongation of 1,3-beta-glucan chains in the cell wall.</text>
</comment>
<sequence length="492" mass="53705">MSSSFEPVTIKGRYLWKGESRFLVKGIVYQVHRREERRRDPLADDRIEALRKDIDLFKELGLNTIFTFHHDPAKSHDASMSLLAEAGIHVLTCLHDPWNVINRSAPLESYTPALMDRFFAGIDSLSAYPNVLGVLAGHEVINSPESSGAAGAIRAVVRDVKCYMRMAASEASGEGQRVLPVGYSHSAEMMTRMPTFKFLSAGPEEEAVDFFCFNDYSWIGKASMQISGWKRMPNTDPTPGGRTHAQVKLFSNTHIPLFLSEYGGKIIQGGPEDEEADPPRIFQETTALYSPAMTPVFSGGIAYELHYGANRYGIVRPAPGGGGGGEEVERTEEFRNLKRSLRLGSAYEPITLAEWTGGGGGGGGGEALRAPEMPARSASWQADAGSVPASPVDWDAVRARLEDRGWIDVVEDMKEKMVDDLVGSAGARISTEERAGTVAEDAGAKEGRQGKDEKAVEGSETTMPIREKEQASGEAEEGEKSSFLKHMADDPW</sequence>
<dbReference type="InParanoid" id="A0A507B129"/>
<dbReference type="InterPro" id="IPR017853">
    <property type="entry name" value="GH"/>
</dbReference>
<dbReference type="Proteomes" id="UP000319257">
    <property type="component" value="Unassembled WGS sequence"/>
</dbReference>
<dbReference type="GO" id="GO:0031505">
    <property type="term" value="P:fungal-type cell wall organization"/>
    <property type="evidence" value="ECO:0007669"/>
    <property type="project" value="TreeGrafter"/>
</dbReference>
<accession>A0A507B129</accession>
<evidence type="ECO:0000256" key="6">
    <source>
        <dbReference type="SAM" id="MobiDB-lite"/>
    </source>
</evidence>
<proteinExistence type="inferred from homology"/>
<evidence type="ECO:0000256" key="3">
    <source>
        <dbReference type="ARBA" id="ARBA00022729"/>
    </source>
</evidence>
<protein>
    <recommendedName>
        <fullName evidence="5">1,3-beta-glucanosyltransferase</fullName>
        <ecNumber evidence="5">2.4.1.-</ecNumber>
    </recommendedName>
</protein>
<feature type="compositionally biased region" description="Basic and acidic residues" evidence="6">
    <location>
        <begin position="442"/>
        <end position="457"/>
    </location>
</feature>
<dbReference type="OrthoDB" id="1055148at2759"/>
<evidence type="ECO:0000256" key="2">
    <source>
        <dbReference type="ARBA" id="ARBA00007528"/>
    </source>
</evidence>
<keyword evidence="8" id="KW-1185">Reference proteome</keyword>
<dbReference type="GO" id="GO:0042124">
    <property type="term" value="F:1,3-beta-glucanosyltransferase activity"/>
    <property type="evidence" value="ECO:0007669"/>
    <property type="project" value="TreeGrafter"/>
</dbReference>
<name>A0A507B129_9PEZI</name>
<dbReference type="GO" id="GO:0071970">
    <property type="term" value="P:fungal-type cell wall (1-&gt;3)-beta-D-glucan biosynthetic process"/>
    <property type="evidence" value="ECO:0007669"/>
    <property type="project" value="TreeGrafter"/>
</dbReference>
<gene>
    <name evidence="7" type="ORF">E0L32_000306</name>
</gene>
<evidence type="ECO:0000256" key="5">
    <source>
        <dbReference type="RuleBase" id="RU361209"/>
    </source>
</evidence>
<dbReference type="Pfam" id="PF03198">
    <property type="entry name" value="Glyco_hydro_72"/>
    <property type="match status" value="1"/>
</dbReference>
<dbReference type="RefSeq" id="XP_030997683.1">
    <property type="nucleotide sequence ID" value="XM_031137318.1"/>
</dbReference>
<dbReference type="Gene3D" id="3.20.20.80">
    <property type="entry name" value="Glycosidases"/>
    <property type="match status" value="1"/>
</dbReference>
<dbReference type="GeneID" id="41967753"/>
<dbReference type="GO" id="GO:0005886">
    <property type="term" value="C:plasma membrane"/>
    <property type="evidence" value="ECO:0007669"/>
    <property type="project" value="UniProtKB-SubCell"/>
</dbReference>
<dbReference type="InterPro" id="IPR004886">
    <property type="entry name" value="Glucanosyltransferase"/>
</dbReference>
<dbReference type="SUPFAM" id="SSF51445">
    <property type="entry name" value="(Trans)glycosidases"/>
    <property type="match status" value="1"/>
</dbReference>
<comment type="similarity">
    <text evidence="2 5">Belongs to the glycosyl hydrolase 72 family.</text>
</comment>
<feature type="compositionally biased region" description="Basic and acidic residues" evidence="6">
    <location>
        <begin position="478"/>
        <end position="492"/>
    </location>
</feature>
<keyword evidence="3" id="KW-0732">Signal</keyword>
<dbReference type="AlphaFoldDB" id="A0A507B129"/>
<dbReference type="EC" id="2.4.1.-" evidence="5"/>
<keyword evidence="5" id="KW-0472">Membrane</keyword>
<dbReference type="PANTHER" id="PTHR31468">
    <property type="entry name" value="1,3-BETA-GLUCANOSYLTRANSFERASE GAS1"/>
    <property type="match status" value="1"/>
</dbReference>
<feature type="region of interest" description="Disordered" evidence="6">
    <location>
        <begin position="355"/>
        <end position="377"/>
    </location>
</feature>
<feature type="region of interest" description="Disordered" evidence="6">
    <location>
        <begin position="432"/>
        <end position="492"/>
    </location>
</feature>
<dbReference type="GO" id="GO:0098552">
    <property type="term" value="C:side of membrane"/>
    <property type="evidence" value="ECO:0007669"/>
    <property type="project" value="UniProtKB-KW"/>
</dbReference>
<dbReference type="PANTHER" id="PTHR31468:SF4">
    <property type="entry name" value="1,3-BETA-GLUCANOSYLTRANSFERASE GAS3-RELATED"/>
    <property type="match status" value="1"/>
</dbReference>
<comment type="subcellular location">
    <subcellularLocation>
        <location evidence="1 5">Cell membrane</location>
        <topology evidence="1 5">Lipid-anchor</topology>
        <topology evidence="1 5">GPI-anchor</topology>
    </subcellularLocation>
</comment>